<dbReference type="GO" id="GO:0046872">
    <property type="term" value="F:metal ion binding"/>
    <property type="evidence" value="ECO:0007669"/>
    <property type="project" value="UniProtKB-KW"/>
</dbReference>
<dbReference type="CDD" id="cd02224">
    <property type="entry name" value="cupin_SPO2919-like"/>
    <property type="match status" value="1"/>
</dbReference>
<dbReference type="InterPro" id="IPR013096">
    <property type="entry name" value="Cupin_2"/>
</dbReference>
<keyword evidence="4" id="KW-1185">Reference proteome</keyword>
<protein>
    <submittedName>
        <fullName evidence="3">Cupin domain-containing protein</fullName>
    </submittedName>
</protein>
<dbReference type="Proteomes" id="UP000705823">
    <property type="component" value="Unassembled WGS sequence"/>
</dbReference>
<dbReference type="Pfam" id="PF07883">
    <property type="entry name" value="Cupin_2"/>
    <property type="match status" value="1"/>
</dbReference>
<dbReference type="EMBL" id="RKLU01000002">
    <property type="protein sequence ID" value="TQQ83108.1"/>
    <property type="molecule type" value="Genomic_DNA"/>
</dbReference>
<evidence type="ECO:0000256" key="1">
    <source>
        <dbReference type="ARBA" id="ARBA00022723"/>
    </source>
</evidence>
<dbReference type="InterPro" id="IPR011051">
    <property type="entry name" value="RmlC_Cupin_sf"/>
</dbReference>
<dbReference type="OrthoDB" id="49661at2157"/>
<dbReference type="Gene3D" id="2.60.120.10">
    <property type="entry name" value="Jelly Rolls"/>
    <property type="match status" value="1"/>
</dbReference>
<sequence length="160" mass="17791">MRRVNADDMEWTTITNDDTEIKRKHLGEAAGGDQLGCSLYELPAGKRSWPYHYHTANEEAIFVVSGEGTVRCDGEEAAISEGDFLDFPADASGAHRVINDSDGPLRYLAVSTMTEPDVTVYPDSEKFGVYVGSPPGGREERDLEGYYERDANVDYWQDES</sequence>
<gene>
    <name evidence="3" type="ORF">EGH24_03960</name>
</gene>
<evidence type="ECO:0000313" key="3">
    <source>
        <dbReference type="EMBL" id="TQQ83108.1"/>
    </source>
</evidence>
<dbReference type="RefSeq" id="WP_142979372.1">
    <property type="nucleotide sequence ID" value="NZ_RKLU01000002.1"/>
</dbReference>
<accession>A0A8J8PDM2</accession>
<feature type="domain" description="Cupin type-2" evidence="2">
    <location>
        <begin position="39"/>
        <end position="110"/>
    </location>
</feature>
<keyword evidence="1" id="KW-0479">Metal-binding</keyword>
<dbReference type="AlphaFoldDB" id="A0A8J8PDM2"/>
<organism evidence="3 4">
    <name type="scientific">Halonotius terrestris</name>
    <dbReference type="NCBI Taxonomy" id="2487750"/>
    <lineage>
        <taxon>Archaea</taxon>
        <taxon>Methanobacteriati</taxon>
        <taxon>Methanobacteriota</taxon>
        <taxon>Stenosarchaea group</taxon>
        <taxon>Halobacteria</taxon>
        <taxon>Halobacteriales</taxon>
        <taxon>Haloferacaceae</taxon>
        <taxon>Halonotius</taxon>
    </lineage>
</organism>
<comment type="caution">
    <text evidence="3">The sequence shown here is derived from an EMBL/GenBank/DDBJ whole genome shotgun (WGS) entry which is preliminary data.</text>
</comment>
<dbReference type="InterPro" id="IPR014710">
    <property type="entry name" value="RmlC-like_jellyroll"/>
</dbReference>
<dbReference type="InterPro" id="IPR051610">
    <property type="entry name" value="GPI/OXD"/>
</dbReference>
<evidence type="ECO:0000259" key="2">
    <source>
        <dbReference type="Pfam" id="PF07883"/>
    </source>
</evidence>
<evidence type="ECO:0000313" key="4">
    <source>
        <dbReference type="Proteomes" id="UP000705823"/>
    </source>
</evidence>
<reference evidence="3" key="1">
    <citation type="submission" date="2019-02" db="EMBL/GenBank/DDBJ databases">
        <title>Halonotius sp. a new haloarchaeum isolated from saline soil.</title>
        <authorList>
            <person name="Duran-Viseras A."/>
            <person name="Sanchez-Porro C."/>
            <person name="Ventosa A."/>
        </authorList>
    </citation>
    <scope>NUCLEOTIDE SEQUENCE</scope>
    <source>
        <strain evidence="3">F15B</strain>
    </source>
</reference>
<dbReference type="PANTHER" id="PTHR35848">
    <property type="entry name" value="OXALATE-BINDING PROTEIN"/>
    <property type="match status" value="1"/>
</dbReference>
<proteinExistence type="predicted"/>
<dbReference type="SUPFAM" id="SSF51182">
    <property type="entry name" value="RmlC-like cupins"/>
    <property type="match status" value="1"/>
</dbReference>
<name>A0A8J8PDM2_9EURY</name>